<name>A0A897MR96_9EURY</name>
<organism evidence="2 3">
    <name type="scientific">Natranaeroarchaeum sulfidigenes</name>
    <dbReference type="NCBI Taxonomy" id="2784880"/>
    <lineage>
        <taxon>Archaea</taxon>
        <taxon>Methanobacteriati</taxon>
        <taxon>Methanobacteriota</taxon>
        <taxon>Stenosarchaea group</taxon>
        <taxon>Halobacteria</taxon>
        <taxon>Halobacteriales</taxon>
        <taxon>Natronoarchaeaceae</taxon>
        <taxon>Natranaeroarchaeum</taxon>
    </lineage>
</organism>
<dbReference type="Proteomes" id="UP000663586">
    <property type="component" value="Chromosome"/>
</dbReference>
<evidence type="ECO:0000313" key="2">
    <source>
        <dbReference type="EMBL" id="QSG02528.1"/>
    </source>
</evidence>
<proteinExistence type="predicted"/>
<accession>A0A897MR96</accession>
<evidence type="ECO:0000313" key="3">
    <source>
        <dbReference type="Proteomes" id="UP000663586"/>
    </source>
</evidence>
<reference evidence="2" key="1">
    <citation type="submission" date="2020-11" db="EMBL/GenBank/DDBJ databases">
        <title>Carbohydrate-dependent, anaerobic sulfur respiration: A novel catabolism in halophilic archaea.</title>
        <authorList>
            <person name="Sorokin D.Y."/>
            <person name="Messina E."/>
            <person name="Smedile F."/>
            <person name="La Cono V."/>
            <person name="Hallsworth J.E."/>
            <person name="Yakimov M.M."/>
        </authorList>
    </citation>
    <scope>NUCLEOTIDE SEQUENCE</scope>
    <source>
        <strain evidence="2">AArc-S</strain>
    </source>
</reference>
<dbReference type="EMBL" id="CP064786">
    <property type="protein sequence ID" value="QSG02528.1"/>
    <property type="molecule type" value="Genomic_DNA"/>
</dbReference>
<gene>
    <name evidence="2" type="ORF">AArcS_1311</name>
</gene>
<keyword evidence="3" id="KW-1185">Reference proteome</keyword>
<protein>
    <submittedName>
        <fullName evidence="2">Uncharacterized protein</fullName>
    </submittedName>
</protein>
<dbReference type="KEGG" id="hara:AArcS_1311"/>
<dbReference type="RefSeq" id="WP_238479674.1">
    <property type="nucleotide sequence ID" value="NZ_CP064786.1"/>
</dbReference>
<dbReference type="PROSITE" id="PS51257">
    <property type="entry name" value="PROKAR_LIPOPROTEIN"/>
    <property type="match status" value="1"/>
</dbReference>
<evidence type="ECO:0000256" key="1">
    <source>
        <dbReference type="SAM" id="MobiDB-lite"/>
    </source>
</evidence>
<dbReference type="AlphaFoldDB" id="A0A897MR96"/>
<sequence>MESKIFRRDVLILSAAGGTAALAGCSSNDDDGEPPSDDNGEASTNGNGESEEPEQELREPDEVLLIKSGESHTISEETHESYDAVTIETSGELVFENASALQLNNLVKS</sequence>
<feature type="compositionally biased region" description="Acidic residues" evidence="1">
    <location>
        <begin position="28"/>
        <end position="40"/>
    </location>
</feature>
<feature type="region of interest" description="Disordered" evidence="1">
    <location>
        <begin position="21"/>
        <end position="60"/>
    </location>
</feature>
<dbReference type="GeneID" id="70684693"/>